<dbReference type="Proteomes" id="UP001142462">
    <property type="component" value="Unassembled WGS sequence"/>
</dbReference>
<dbReference type="RefSeq" id="WP_271172120.1">
    <property type="nucleotide sequence ID" value="NZ_BSEJ01000001.1"/>
</dbReference>
<feature type="compositionally biased region" description="Basic and acidic residues" evidence="2">
    <location>
        <begin position="274"/>
        <end position="286"/>
    </location>
</feature>
<feature type="signal peptide" evidence="3">
    <location>
        <begin position="1"/>
        <end position="29"/>
    </location>
</feature>
<dbReference type="GO" id="GO:0016810">
    <property type="term" value="F:hydrolase activity, acting on carbon-nitrogen (but not peptide) bonds"/>
    <property type="evidence" value="ECO:0007669"/>
    <property type="project" value="InterPro"/>
</dbReference>
<protein>
    <recommendedName>
        <fullName evidence="4">NodB homology domain-containing protein</fullName>
    </recommendedName>
</protein>
<dbReference type="Pfam" id="PF01522">
    <property type="entry name" value="Polysacc_deac_1"/>
    <property type="match status" value="1"/>
</dbReference>
<feature type="region of interest" description="Disordered" evidence="2">
    <location>
        <begin position="27"/>
        <end position="60"/>
    </location>
</feature>
<evidence type="ECO:0000256" key="1">
    <source>
        <dbReference type="ARBA" id="ARBA00022729"/>
    </source>
</evidence>
<evidence type="ECO:0000259" key="4">
    <source>
        <dbReference type="Pfam" id="PF01522"/>
    </source>
</evidence>
<dbReference type="InterPro" id="IPR042229">
    <property type="entry name" value="Listeria/Bacterioides_rpt_sf"/>
</dbReference>
<dbReference type="PANTHER" id="PTHR34216">
    <property type="match status" value="1"/>
</dbReference>
<accession>A0A9W6H1Q0</accession>
<keyword evidence="1 3" id="KW-0732">Signal</keyword>
<keyword evidence="6" id="KW-1185">Reference proteome</keyword>
<feature type="domain" description="NodB homology" evidence="4">
    <location>
        <begin position="220"/>
        <end position="336"/>
    </location>
</feature>
<dbReference type="InterPro" id="IPR002509">
    <property type="entry name" value="NODB_dom"/>
</dbReference>
<dbReference type="GO" id="GO:0005975">
    <property type="term" value="P:carbohydrate metabolic process"/>
    <property type="evidence" value="ECO:0007669"/>
    <property type="project" value="InterPro"/>
</dbReference>
<dbReference type="SUPFAM" id="SSF88713">
    <property type="entry name" value="Glycoside hydrolase/deacetylase"/>
    <property type="match status" value="1"/>
</dbReference>
<comment type="caution">
    <text evidence="5">The sequence shown here is derived from an EMBL/GenBank/DDBJ whole genome shotgun (WGS) entry which is preliminary data.</text>
</comment>
<dbReference type="InterPro" id="IPR051398">
    <property type="entry name" value="Polysacch_Deacetylase"/>
</dbReference>
<sequence>MRASRRLLALPVVAAAAVLVLSCAPSAPSSSSPSEPGASAPGATAPGASAPSSPTAAPDAAAALLEEARDPAACAVTFAGEGIALDPVLATEGAHVAELPLPEREGAVFAGWYLDAEAAAALDVAQRVNIADVVSCDEDRRLPLHAAWTTPEETAAADVGVPILMYHQFTADPAGVDDPLRLNWAYAGDFEQHMAYLADEGYYLPSWRELSAFIDGRLRLPERSIIVTDDDAHASWFDLAVPVLDEHGVLATSFVITKWRSEPTPSPYVLQRSHTHDMHDPGADGRGRMVNWTPEEIAADLRTSADILGAAEVVAYPFGHYDERSKQGVADAGFEMAVTIEPGFVRPGADKLALPRVRIDYGMGLEAFIDAVS</sequence>
<dbReference type="Gene3D" id="3.20.20.370">
    <property type="entry name" value="Glycoside hydrolase/deacetylase"/>
    <property type="match status" value="1"/>
</dbReference>
<evidence type="ECO:0000256" key="3">
    <source>
        <dbReference type="SAM" id="SignalP"/>
    </source>
</evidence>
<dbReference type="EMBL" id="BSEJ01000001">
    <property type="protein sequence ID" value="GLJ60409.1"/>
    <property type="molecule type" value="Genomic_DNA"/>
</dbReference>
<evidence type="ECO:0000313" key="5">
    <source>
        <dbReference type="EMBL" id="GLJ60409.1"/>
    </source>
</evidence>
<evidence type="ECO:0000256" key="2">
    <source>
        <dbReference type="SAM" id="MobiDB-lite"/>
    </source>
</evidence>
<evidence type="ECO:0000313" key="6">
    <source>
        <dbReference type="Proteomes" id="UP001142462"/>
    </source>
</evidence>
<gene>
    <name evidence="5" type="ORF">GCM10017576_05380</name>
</gene>
<dbReference type="AlphaFoldDB" id="A0A9W6H1Q0"/>
<feature type="chain" id="PRO_5040846173" description="NodB homology domain-containing protein" evidence="3">
    <location>
        <begin position="30"/>
        <end position="373"/>
    </location>
</feature>
<dbReference type="PROSITE" id="PS51257">
    <property type="entry name" value="PROKAR_LIPOPROTEIN"/>
    <property type="match status" value="1"/>
</dbReference>
<reference evidence="5" key="1">
    <citation type="journal article" date="2014" name="Int. J. Syst. Evol. Microbiol.">
        <title>Complete genome sequence of Corynebacterium casei LMG S-19264T (=DSM 44701T), isolated from a smear-ripened cheese.</title>
        <authorList>
            <consortium name="US DOE Joint Genome Institute (JGI-PGF)"/>
            <person name="Walter F."/>
            <person name="Albersmeier A."/>
            <person name="Kalinowski J."/>
            <person name="Ruckert C."/>
        </authorList>
    </citation>
    <scope>NUCLEOTIDE SEQUENCE</scope>
    <source>
        <strain evidence="5">VKM Ac-1020</strain>
    </source>
</reference>
<dbReference type="PANTHER" id="PTHR34216:SF7">
    <property type="entry name" value="POLY-BETA-1,6-N-ACETYL-D-GLUCOSAMINE N-DEACETYLASE"/>
    <property type="match status" value="1"/>
</dbReference>
<reference evidence="5" key="2">
    <citation type="submission" date="2023-01" db="EMBL/GenBank/DDBJ databases">
        <authorList>
            <person name="Sun Q."/>
            <person name="Evtushenko L."/>
        </authorList>
    </citation>
    <scope>NUCLEOTIDE SEQUENCE</scope>
    <source>
        <strain evidence="5">VKM Ac-1020</strain>
    </source>
</reference>
<dbReference type="Gene3D" id="2.60.40.4270">
    <property type="entry name" value="Listeria-Bacteroides repeat domain"/>
    <property type="match status" value="1"/>
</dbReference>
<organism evidence="5 6">
    <name type="scientific">Microbacterium barkeri</name>
    <dbReference type="NCBI Taxonomy" id="33917"/>
    <lineage>
        <taxon>Bacteria</taxon>
        <taxon>Bacillati</taxon>
        <taxon>Actinomycetota</taxon>
        <taxon>Actinomycetes</taxon>
        <taxon>Micrococcales</taxon>
        <taxon>Microbacteriaceae</taxon>
        <taxon>Microbacterium</taxon>
    </lineage>
</organism>
<name>A0A9W6H1Q0_9MICO</name>
<dbReference type="InterPro" id="IPR011330">
    <property type="entry name" value="Glyco_hydro/deAcase_b/a-brl"/>
</dbReference>
<proteinExistence type="predicted"/>
<feature type="region of interest" description="Disordered" evidence="2">
    <location>
        <begin position="267"/>
        <end position="286"/>
    </location>
</feature>